<feature type="binding site" evidence="14">
    <location>
        <position position="403"/>
    </location>
    <ligand>
        <name>Zn(2+)</name>
        <dbReference type="ChEBI" id="CHEBI:29105"/>
        <label>2</label>
    </ligand>
</feature>
<dbReference type="FunFam" id="3.40.720.10:FF:000008">
    <property type="entry name" value="Alkaline phosphatase"/>
    <property type="match status" value="1"/>
</dbReference>
<evidence type="ECO:0000256" key="10">
    <source>
        <dbReference type="ARBA" id="ARBA00023136"/>
    </source>
</evidence>
<dbReference type="KEGG" id="mde:101895983"/>
<feature type="binding site" evidence="14">
    <location>
        <position position="95"/>
    </location>
    <ligand>
        <name>Mg(2+)</name>
        <dbReference type="ChEBI" id="CHEBI:18420"/>
    </ligand>
</feature>
<dbReference type="RefSeq" id="XP_005192159.2">
    <property type="nucleotide sequence ID" value="XM_005192102.4"/>
</dbReference>
<feature type="binding site" evidence="14">
    <location>
        <position position="357"/>
    </location>
    <ligand>
        <name>Mg(2+)</name>
        <dbReference type="ChEBI" id="CHEBI:18420"/>
    </ligand>
</feature>
<name>A0A1I8N2X9_MUSDO</name>
<dbReference type="PANTHER" id="PTHR11596:SF85">
    <property type="entry name" value="ALKALINE PHOSPHATASE-RELATED"/>
    <property type="match status" value="1"/>
</dbReference>
<evidence type="ECO:0000256" key="17">
    <source>
        <dbReference type="SAM" id="SignalP"/>
    </source>
</evidence>
<accession>A0A1I8N2X9</accession>
<dbReference type="InterPro" id="IPR017850">
    <property type="entry name" value="Alkaline_phosphatase_core_sf"/>
</dbReference>
<keyword evidence="9 14" id="KW-0460">Magnesium</keyword>
<comment type="subcellular location">
    <subcellularLocation>
        <location evidence="1">Cell membrane</location>
        <topology evidence="1">Lipid-anchor</topology>
        <topology evidence="1">GPI-anchor</topology>
    </subcellularLocation>
</comment>
<feature type="binding site" evidence="14">
    <location>
        <position position="366"/>
    </location>
    <ligand>
        <name>Zn(2+)</name>
        <dbReference type="ChEBI" id="CHEBI:29105"/>
        <label>2</label>
    </ligand>
</feature>
<organism evidence="18">
    <name type="scientific">Musca domestica</name>
    <name type="common">House fly</name>
    <dbReference type="NCBI Taxonomy" id="7370"/>
    <lineage>
        <taxon>Eukaryota</taxon>
        <taxon>Metazoa</taxon>
        <taxon>Ecdysozoa</taxon>
        <taxon>Arthropoda</taxon>
        <taxon>Hexapoda</taxon>
        <taxon>Insecta</taxon>
        <taxon>Pterygota</taxon>
        <taxon>Neoptera</taxon>
        <taxon>Endopterygota</taxon>
        <taxon>Diptera</taxon>
        <taxon>Brachycera</taxon>
        <taxon>Muscomorpha</taxon>
        <taxon>Muscoidea</taxon>
        <taxon>Muscidae</taxon>
        <taxon>Musca</taxon>
    </lineage>
</organism>
<comment type="cofactor">
    <cofactor evidence="14">
        <name>Zn(2+)</name>
        <dbReference type="ChEBI" id="CHEBI:29105"/>
    </cofactor>
    <text evidence="14">Binds 2 Zn(2+) ions.</text>
</comment>
<dbReference type="SMART" id="SM00098">
    <property type="entry name" value="alkPPc"/>
    <property type="match status" value="1"/>
</dbReference>
<dbReference type="GO" id="GO:0004035">
    <property type="term" value="F:alkaline phosphatase activity"/>
    <property type="evidence" value="ECO:0007669"/>
    <property type="project" value="UniProtKB-EC"/>
</dbReference>
<evidence type="ECO:0000256" key="15">
    <source>
        <dbReference type="RuleBase" id="RU003946"/>
    </source>
</evidence>
<dbReference type="VEuPathDB" id="VectorBase:MDOA010982"/>
<dbReference type="eggNOG" id="KOG4126">
    <property type="taxonomic scope" value="Eukaryota"/>
</dbReference>
<comment type="catalytic activity">
    <reaction evidence="16">
        <text>a phosphate monoester + H2O = an alcohol + phosphate</text>
        <dbReference type="Rhea" id="RHEA:15017"/>
        <dbReference type="ChEBI" id="CHEBI:15377"/>
        <dbReference type="ChEBI" id="CHEBI:30879"/>
        <dbReference type="ChEBI" id="CHEBI:43474"/>
        <dbReference type="ChEBI" id="CHEBI:67140"/>
        <dbReference type="EC" id="3.1.3.1"/>
    </reaction>
</comment>
<evidence type="ECO:0000256" key="1">
    <source>
        <dbReference type="ARBA" id="ARBA00004609"/>
    </source>
</evidence>
<dbReference type="OrthoDB" id="189220at2759"/>
<dbReference type="PANTHER" id="PTHR11596">
    <property type="entry name" value="ALKALINE PHOSPHATASE"/>
    <property type="match status" value="1"/>
</dbReference>
<comment type="similarity">
    <text evidence="2 15">Belongs to the alkaline phosphatase family.</text>
</comment>
<feature type="binding site" evidence="14">
    <location>
        <position position="95"/>
    </location>
    <ligand>
        <name>Zn(2+)</name>
        <dbReference type="ChEBI" id="CHEBI:29105"/>
        <label>2</label>
    </ligand>
</feature>
<keyword evidence="7 16" id="KW-0378">Hydrolase</keyword>
<evidence type="ECO:0000256" key="2">
    <source>
        <dbReference type="ARBA" id="ARBA00005984"/>
    </source>
</evidence>
<evidence type="ECO:0000256" key="9">
    <source>
        <dbReference type="ARBA" id="ARBA00022842"/>
    </source>
</evidence>
<evidence type="ECO:0000256" key="13">
    <source>
        <dbReference type="PIRSR" id="PIRSR601952-1"/>
    </source>
</evidence>
<dbReference type="GO" id="GO:0098552">
    <property type="term" value="C:side of membrane"/>
    <property type="evidence" value="ECO:0007669"/>
    <property type="project" value="UniProtKB-KW"/>
</dbReference>
<evidence type="ECO:0000256" key="7">
    <source>
        <dbReference type="ARBA" id="ARBA00022801"/>
    </source>
</evidence>
<evidence type="ECO:0000256" key="3">
    <source>
        <dbReference type="ARBA" id="ARBA00012647"/>
    </source>
</evidence>
<proteinExistence type="inferred from homology"/>
<dbReference type="SUPFAM" id="SSF53649">
    <property type="entry name" value="Alkaline phosphatase-like"/>
    <property type="match status" value="1"/>
</dbReference>
<dbReference type="GO" id="GO:0005886">
    <property type="term" value="C:plasma membrane"/>
    <property type="evidence" value="ECO:0007669"/>
    <property type="project" value="UniProtKB-SubCell"/>
</dbReference>
<evidence type="ECO:0000256" key="4">
    <source>
        <dbReference type="ARBA" id="ARBA00022475"/>
    </source>
</evidence>
<evidence type="ECO:0000256" key="6">
    <source>
        <dbReference type="ARBA" id="ARBA00022723"/>
    </source>
</evidence>
<dbReference type="Gene3D" id="3.40.720.10">
    <property type="entry name" value="Alkaline Phosphatase, subunit A"/>
    <property type="match status" value="1"/>
</dbReference>
<dbReference type="EnsemblMetazoa" id="MDOA002927-RA">
    <property type="protein sequence ID" value="MDOA002927-PA"/>
    <property type="gene ID" value="MDOA002927"/>
</dbReference>
<feature type="binding site" evidence="14">
    <location>
        <position position="202"/>
    </location>
    <ligand>
        <name>Mg(2+)</name>
        <dbReference type="ChEBI" id="CHEBI:18420"/>
    </ligand>
</feature>
<feature type="binding site" evidence="14">
    <location>
        <position position="204"/>
    </location>
    <ligand>
        <name>Mg(2+)</name>
        <dbReference type="ChEBI" id="CHEBI:18420"/>
    </ligand>
</feature>
<dbReference type="EnsemblMetazoa" id="MDOA010982-RA">
    <property type="protein sequence ID" value="MDOA010982-PA"/>
    <property type="gene ID" value="MDOA010982"/>
</dbReference>
<evidence type="ECO:0000256" key="11">
    <source>
        <dbReference type="ARBA" id="ARBA00023180"/>
    </source>
</evidence>
<dbReference type="VEuPathDB" id="VectorBase:MDOMA2_008158"/>
<evidence type="ECO:0000313" key="18">
    <source>
        <dbReference type="EnsemblMetazoa" id="MDOA002927-PA"/>
    </source>
</evidence>
<keyword evidence="11" id="KW-0325">Glycoprotein</keyword>
<keyword evidence="10" id="KW-0472">Membrane</keyword>
<keyword evidence="5" id="KW-0336">GPI-anchor</keyword>
<keyword evidence="12" id="KW-0449">Lipoprotein</keyword>
<keyword evidence="8 14" id="KW-0862">Zinc</keyword>
<dbReference type="CDD" id="cd16012">
    <property type="entry name" value="ALP"/>
    <property type="match status" value="1"/>
</dbReference>
<keyword evidence="17" id="KW-0732">Signal</keyword>
<feature type="binding site" evidence="14">
    <location>
        <position position="484"/>
    </location>
    <ligand>
        <name>Zn(2+)</name>
        <dbReference type="ChEBI" id="CHEBI:29105"/>
        <label>2</label>
    </ligand>
</feature>
<dbReference type="PRINTS" id="PR00113">
    <property type="entry name" value="ALKPHPHTASE"/>
</dbReference>
<evidence type="ECO:0000256" key="14">
    <source>
        <dbReference type="PIRSR" id="PIRSR601952-2"/>
    </source>
</evidence>
<feature type="binding site" evidence="14">
    <location>
        <position position="404"/>
    </location>
    <ligand>
        <name>Zn(2+)</name>
        <dbReference type="ChEBI" id="CHEBI:29105"/>
        <label>2</label>
    </ligand>
</feature>
<feature type="chain" id="PRO_5014271644" description="Alkaline phosphatase" evidence="17">
    <location>
        <begin position="26"/>
        <end position="529"/>
    </location>
</feature>
<keyword evidence="6 14" id="KW-0479">Metal-binding</keyword>
<feature type="binding site" evidence="14">
    <location>
        <position position="362"/>
    </location>
    <ligand>
        <name>Zn(2+)</name>
        <dbReference type="ChEBI" id="CHEBI:29105"/>
        <label>2</label>
    </ligand>
</feature>
<dbReference type="Pfam" id="PF00245">
    <property type="entry name" value="Alk_phosphatase"/>
    <property type="match status" value="1"/>
</dbReference>
<evidence type="ECO:0000256" key="12">
    <source>
        <dbReference type="ARBA" id="ARBA00023288"/>
    </source>
</evidence>
<evidence type="ECO:0000256" key="16">
    <source>
        <dbReference type="RuleBase" id="RU003947"/>
    </source>
</evidence>
<keyword evidence="4" id="KW-1003">Cell membrane</keyword>
<dbReference type="AlphaFoldDB" id="A0A1I8N2X9"/>
<dbReference type="InterPro" id="IPR001952">
    <property type="entry name" value="Alkaline_phosphatase"/>
</dbReference>
<comment type="cofactor">
    <cofactor evidence="14">
        <name>Mg(2+)</name>
        <dbReference type="ChEBI" id="CHEBI:18420"/>
    </cofactor>
    <text evidence="14">Binds 1 Mg(2+) ion.</text>
</comment>
<feature type="active site" description="Phosphoserine intermediate" evidence="13">
    <location>
        <position position="139"/>
    </location>
</feature>
<sequence>MLSSQRCRRVLLLLALYHCLCIAWSLQCAEDDEDCREAFMHPNIEDHSIRRRSIPGEVQSEYWLDKGKRFVAYKDASASRPQRGKAKNIIFFLGDGMSLATLAATRVYLGGEEQELSFESFPDVGLMKTYAIDRLVTDSASAATALLCGVKANYGTVGVSGRVQRADCEASKDPAHHVDSIAKWALDSGRQVGLVTTTRVTHASPAGLYAHVADRDWENDKKVKTDCGKNSGIADIALQLMEGDVGKRFKVILGGGKSQFLDQDFSEDGKRRDERNLIEEFQNQDSENVFVETRDELMAVEADKTKRLLGLFNEGHMKYNLKALDSKKNQQPTLTEMTHKAIEILKQGEGGYFLFIEAGRIDMAHHNNKAKLALDETAQLSEAVALARTLTSVEDTLIVVASDHSHTLSISGYAQRKNDIFGFGALGEDQLPYLTLSYANGPSFGEFYNTKAHVRYDPTNQNEDSDLDFDLQFPSTVPLESETHSAEDVAVYASGPWSDLFSGVYEQSTLPYLMAFAGCFGPGKQACSS</sequence>
<dbReference type="GO" id="GO:0046872">
    <property type="term" value="F:metal ion binding"/>
    <property type="evidence" value="ECO:0007669"/>
    <property type="project" value="UniProtKB-KW"/>
</dbReference>
<protein>
    <recommendedName>
        <fullName evidence="3 16">Alkaline phosphatase</fullName>
        <ecNumber evidence="3 16">3.1.3.1</ecNumber>
    </recommendedName>
</protein>
<feature type="signal peptide" evidence="17">
    <location>
        <begin position="1"/>
        <end position="25"/>
    </location>
</feature>
<dbReference type="STRING" id="7370.A0A1I8N2X9"/>
<dbReference type="EC" id="3.1.3.1" evidence="3 16"/>
<reference evidence="18" key="1">
    <citation type="submission" date="2020-05" db="UniProtKB">
        <authorList>
            <consortium name="EnsemblMetazoa"/>
        </authorList>
    </citation>
    <scope>IDENTIFICATION</scope>
    <source>
        <strain evidence="18">Aabys</strain>
    </source>
</reference>
<evidence type="ECO:0000256" key="5">
    <source>
        <dbReference type="ARBA" id="ARBA00022622"/>
    </source>
</evidence>
<dbReference type="VEuPathDB" id="VectorBase:MDOA002927"/>
<dbReference type="InterPro" id="IPR018299">
    <property type="entry name" value="Alkaline_phosphatase_AS"/>
</dbReference>
<gene>
    <name evidence="18" type="primary">101895983</name>
</gene>
<dbReference type="PROSITE" id="PS00123">
    <property type="entry name" value="ALKALINE_PHOSPHATASE"/>
    <property type="match status" value="1"/>
</dbReference>
<evidence type="ECO:0000256" key="8">
    <source>
        <dbReference type="ARBA" id="ARBA00022833"/>
    </source>
</evidence>